<sequence>MGIRKNITCMISLVGLRENTSFKKML</sequence>
<protein>
    <submittedName>
        <fullName evidence="1">Uncharacterized protein</fullName>
    </submittedName>
</protein>
<evidence type="ECO:0000313" key="1">
    <source>
        <dbReference type="EMBL" id="JAH14841.1"/>
    </source>
</evidence>
<proteinExistence type="predicted"/>
<reference evidence="1" key="1">
    <citation type="submission" date="2014-11" db="EMBL/GenBank/DDBJ databases">
        <authorList>
            <person name="Amaro Gonzalez C."/>
        </authorList>
    </citation>
    <scope>NUCLEOTIDE SEQUENCE</scope>
</reference>
<dbReference type="EMBL" id="GBXM01079233">
    <property type="protein sequence ID" value="JAH29344.1"/>
    <property type="molecule type" value="Transcribed_RNA"/>
</dbReference>
<dbReference type="EMBL" id="GBXM01093736">
    <property type="protein sequence ID" value="JAH14841.1"/>
    <property type="molecule type" value="Transcribed_RNA"/>
</dbReference>
<reference evidence="1" key="2">
    <citation type="journal article" date="2015" name="Fish Shellfish Immunol.">
        <title>Early steps in the European eel (Anguilla anguilla)-Vibrio vulnificus interaction in the gills: Role of the RtxA13 toxin.</title>
        <authorList>
            <person name="Callol A."/>
            <person name="Pajuelo D."/>
            <person name="Ebbesson L."/>
            <person name="Teles M."/>
            <person name="MacKenzie S."/>
            <person name="Amaro C."/>
        </authorList>
    </citation>
    <scope>NUCLEOTIDE SEQUENCE</scope>
</reference>
<dbReference type="AlphaFoldDB" id="A0A0E9QDA8"/>
<organism evidence="1">
    <name type="scientific">Anguilla anguilla</name>
    <name type="common">European freshwater eel</name>
    <name type="synonym">Muraena anguilla</name>
    <dbReference type="NCBI Taxonomy" id="7936"/>
    <lineage>
        <taxon>Eukaryota</taxon>
        <taxon>Metazoa</taxon>
        <taxon>Chordata</taxon>
        <taxon>Craniata</taxon>
        <taxon>Vertebrata</taxon>
        <taxon>Euteleostomi</taxon>
        <taxon>Actinopterygii</taxon>
        <taxon>Neopterygii</taxon>
        <taxon>Teleostei</taxon>
        <taxon>Anguilliformes</taxon>
        <taxon>Anguillidae</taxon>
        <taxon>Anguilla</taxon>
    </lineage>
</organism>
<accession>A0A0E9QDA8</accession>
<name>A0A0E9QDA8_ANGAN</name>